<evidence type="ECO:0000256" key="11">
    <source>
        <dbReference type="RuleBase" id="RU000489"/>
    </source>
</evidence>
<evidence type="ECO:0000256" key="8">
    <source>
        <dbReference type="ARBA" id="ARBA00023277"/>
    </source>
</evidence>
<dbReference type="InterPro" id="IPR017853">
    <property type="entry name" value="GH"/>
</dbReference>
<keyword evidence="14" id="KW-1185">Reference proteome</keyword>
<dbReference type="EMBL" id="KZ992428">
    <property type="protein sequence ID" value="RKP11063.1"/>
    <property type="molecule type" value="Genomic_DNA"/>
</dbReference>
<dbReference type="InterPro" id="IPR029070">
    <property type="entry name" value="Chitinase_insertion_sf"/>
</dbReference>
<dbReference type="SUPFAM" id="SSF51445">
    <property type="entry name" value="(Trans)glycosidases"/>
    <property type="match status" value="1"/>
</dbReference>
<keyword evidence="7" id="KW-0146">Chitin degradation</keyword>
<dbReference type="Gene3D" id="3.20.20.80">
    <property type="entry name" value="Glycosidases"/>
    <property type="match status" value="1"/>
</dbReference>
<dbReference type="OrthoDB" id="76388at2759"/>
<evidence type="ECO:0000256" key="3">
    <source>
        <dbReference type="ARBA" id="ARBA00008682"/>
    </source>
</evidence>
<dbReference type="PROSITE" id="PS51910">
    <property type="entry name" value="GH18_2"/>
    <property type="match status" value="1"/>
</dbReference>
<evidence type="ECO:0000259" key="12">
    <source>
        <dbReference type="PROSITE" id="PS51910"/>
    </source>
</evidence>
<evidence type="ECO:0000256" key="6">
    <source>
        <dbReference type="ARBA" id="ARBA00022801"/>
    </source>
</evidence>
<evidence type="ECO:0000256" key="9">
    <source>
        <dbReference type="ARBA" id="ARBA00023295"/>
    </source>
</evidence>
<gene>
    <name evidence="13" type="ORF">THASP1DRAFT_12020</name>
</gene>
<evidence type="ECO:0000256" key="7">
    <source>
        <dbReference type="ARBA" id="ARBA00023024"/>
    </source>
</evidence>
<keyword evidence="10" id="KW-0624">Polysaccharide degradation</keyword>
<dbReference type="SUPFAM" id="SSF54556">
    <property type="entry name" value="Chitinase insertion domain"/>
    <property type="match status" value="1"/>
</dbReference>
<dbReference type="PROSITE" id="PS01095">
    <property type="entry name" value="GH18_1"/>
    <property type="match status" value="1"/>
</dbReference>
<dbReference type="GO" id="GO:0006032">
    <property type="term" value="P:chitin catabolic process"/>
    <property type="evidence" value="ECO:0007669"/>
    <property type="project" value="UniProtKB-KW"/>
</dbReference>
<accession>A0A4P9XX94</accession>
<evidence type="ECO:0000256" key="2">
    <source>
        <dbReference type="ARBA" id="ARBA00004613"/>
    </source>
</evidence>
<dbReference type="FunFam" id="3.20.20.80:FF:000075">
    <property type="entry name" value="Sporulation-specific chitinase"/>
    <property type="match status" value="1"/>
</dbReference>
<dbReference type="GO" id="GO:0008061">
    <property type="term" value="F:chitin binding"/>
    <property type="evidence" value="ECO:0007669"/>
    <property type="project" value="InterPro"/>
</dbReference>
<organism evidence="13 14">
    <name type="scientific">Thamnocephalis sphaerospora</name>
    <dbReference type="NCBI Taxonomy" id="78915"/>
    <lineage>
        <taxon>Eukaryota</taxon>
        <taxon>Fungi</taxon>
        <taxon>Fungi incertae sedis</taxon>
        <taxon>Zoopagomycota</taxon>
        <taxon>Zoopagomycotina</taxon>
        <taxon>Zoopagomycetes</taxon>
        <taxon>Zoopagales</taxon>
        <taxon>Sigmoideomycetaceae</taxon>
        <taxon>Thamnocephalis</taxon>
    </lineage>
</organism>
<keyword evidence="8" id="KW-0119">Carbohydrate metabolism</keyword>
<evidence type="ECO:0000256" key="1">
    <source>
        <dbReference type="ARBA" id="ARBA00000822"/>
    </source>
</evidence>
<dbReference type="EC" id="3.2.1.14" evidence="4"/>
<keyword evidence="6 11" id="KW-0378">Hydrolase</keyword>
<dbReference type="InterPro" id="IPR001223">
    <property type="entry name" value="Glyco_hydro18_cat"/>
</dbReference>
<evidence type="ECO:0000256" key="4">
    <source>
        <dbReference type="ARBA" id="ARBA00012729"/>
    </source>
</evidence>
<dbReference type="GO" id="GO:0008843">
    <property type="term" value="F:endochitinase activity"/>
    <property type="evidence" value="ECO:0007669"/>
    <property type="project" value="UniProtKB-EC"/>
</dbReference>
<feature type="domain" description="GH18" evidence="12">
    <location>
        <begin position="4"/>
        <end position="361"/>
    </location>
</feature>
<dbReference type="Gene3D" id="3.10.50.10">
    <property type="match status" value="1"/>
</dbReference>
<dbReference type="InterPro" id="IPR001579">
    <property type="entry name" value="Glyco_hydro_18_chit_AS"/>
</dbReference>
<dbReference type="Pfam" id="PF00704">
    <property type="entry name" value="Glyco_hydro_18"/>
    <property type="match status" value="1"/>
</dbReference>
<evidence type="ECO:0000313" key="13">
    <source>
        <dbReference type="EMBL" id="RKP11063.1"/>
    </source>
</evidence>
<keyword evidence="5" id="KW-0964">Secreted</keyword>
<dbReference type="FunFam" id="3.10.50.10:FF:000005">
    <property type="entry name" value="Endochitinase B1"/>
    <property type="match status" value="1"/>
</dbReference>
<name>A0A4P9XX94_9FUNG</name>
<dbReference type="PANTHER" id="PTHR11177">
    <property type="entry name" value="CHITINASE"/>
    <property type="match status" value="1"/>
</dbReference>
<comment type="similarity">
    <text evidence="3">Belongs to the glycosyl hydrolase 18 family. Chitinase class V subfamily.</text>
</comment>
<dbReference type="InterPro" id="IPR011583">
    <property type="entry name" value="Chitinase_II/V-like_cat"/>
</dbReference>
<reference evidence="14" key="1">
    <citation type="journal article" date="2018" name="Nat. Microbiol.">
        <title>Leveraging single-cell genomics to expand the fungal tree of life.</title>
        <authorList>
            <person name="Ahrendt S.R."/>
            <person name="Quandt C.A."/>
            <person name="Ciobanu D."/>
            <person name="Clum A."/>
            <person name="Salamov A."/>
            <person name="Andreopoulos B."/>
            <person name="Cheng J.F."/>
            <person name="Woyke T."/>
            <person name="Pelin A."/>
            <person name="Henrissat B."/>
            <person name="Reynolds N.K."/>
            <person name="Benny G.L."/>
            <person name="Smith M.E."/>
            <person name="James T.Y."/>
            <person name="Grigoriev I.V."/>
        </authorList>
    </citation>
    <scope>NUCLEOTIDE SEQUENCE [LARGE SCALE GENOMIC DNA]</scope>
    <source>
        <strain evidence="14">RSA 1356</strain>
    </source>
</reference>
<dbReference type="GO" id="GO:0000272">
    <property type="term" value="P:polysaccharide catabolic process"/>
    <property type="evidence" value="ECO:0007669"/>
    <property type="project" value="UniProtKB-KW"/>
</dbReference>
<sequence length="385" mass="43506">MSGFVLSGYFVSWGVYDRNYHVQNVPGDQLNHILYAFGNVRENGEVFLTDAWADTDKHYEDDSWNETGKNLYGNFKRLALLKRQQRTLKVSLSIGGWTYSTNFSAVAADPAKRAVFVQSAMKLLDNLGLDGLDIDWEYPKTDCDARNYVTLLQELRGALSHYQGEKGDPQPYLLTCAMPCGEDNYRRLCLREMAPLVDWLYLMAYDFAGSWSNHANHQANLFGGELSVCKAVDYYLSQDVPAHKMVVGCPLYGRCFQNTQGIGHSYHGIGKGSWEEGVYDYKQLPLPGGQIHTDTHQVASYTYDPATRELITYDTTDVIQRKAHWCRERGLRGLMFWELSADHCDSSRSLVTAACNGLGGPAALEQTENHLFFPTSEYENVRNGF</sequence>
<evidence type="ECO:0000313" key="14">
    <source>
        <dbReference type="Proteomes" id="UP000271241"/>
    </source>
</evidence>
<protein>
    <recommendedName>
        <fullName evidence="4">chitinase</fullName>
        <ecNumber evidence="4">3.2.1.14</ecNumber>
    </recommendedName>
</protein>
<dbReference type="Proteomes" id="UP000271241">
    <property type="component" value="Unassembled WGS sequence"/>
</dbReference>
<proteinExistence type="inferred from homology"/>
<evidence type="ECO:0000256" key="5">
    <source>
        <dbReference type="ARBA" id="ARBA00022525"/>
    </source>
</evidence>
<dbReference type="SMART" id="SM00636">
    <property type="entry name" value="Glyco_18"/>
    <property type="match status" value="1"/>
</dbReference>
<dbReference type="InterPro" id="IPR050314">
    <property type="entry name" value="Glycosyl_Hydrlase_18"/>
</dbReference>
<dbReference type="STRING" id="78915.A0A4P9XX94"/>
<dbReference type="GO" id="GO:0005576">
    <property type="term" value="C:extracellular region"/>
    <property type="evidence" value="ECO:0007669"/>
    <property type="project" value="UniProtKB-SubCell"/>
</dbReference>
<comment type="catalytic activity">
    <reaction evidence="1">
        <text>Random endo-hydrolysis of N-acetyl-beta-D-glucosaminide (1-&gt;4)-beta-linkages in chitin and chitodextrins.</text>
        <dbReference type="EC" id="3.2.1.14"/>
    </reaction>
</comment>
<comment type="subcellular location">
    <subcellularLocation>
        <location evidence="2">Secreted</location>
    </subcellularLocation>
</comment>
<evidence type="ECO:0000256" key="10">
    <source>
        <dbReference type="ARBA" id="ARBA00023326"/>
    </source>
</evidence>
<keyword evidence="9 11" id="KW-0326">Glycosidase</keyword>
<dbReference type="CDD" id="cd06548">
    <property type="entry name" value="GH18_chitinase"/>
    <property type="match status" value="1"/>
</dbReference>
<dbReference type="PANTHER" id="PTHR11177:SF317">
    <property type="entry name" value="CHITINASE 12-RELATED"/>
    <property type="match status" value="1"/>
</dbReference>
<dbReference type="AlphaFoldDB" id="A0A4P9XX94"/>